<keyword evidence="3" id="KW-1185">Reference proteome</keyword>
<proteinExistence type="predicted"/>
<reference evidence="2 3" key="1">
    <citation type="journal article" date="2014" name="Genome Biol. Evol.">
        <title>The secreted proteins of Achlya hypogyna and Thraustotheca clavata identify the ancestral oomycete secretome and reveal gene acquisitions by horizontal gene transfer.</title>
        <authorList>
            <person name="Misner I."/>
            <person name="Blouin N."/>
            <person name="Leonard G."/>
            <person name="Richards T.A."/>
            <person name="Lane C.E."/>
        </authorList>
    </citation>
    <scope>NUCLEOTIDE SEQUENCE [LARGE SCALE GENOMIC DNA]</scope>
    <source>
        <strain evidence="2 3">ATCC 34112</strain>
    </source>
</reference>
<evidence type="ECO:0000313" key="3">
    <source>
        <dbReference type="Proteomes" id="UP000243217"/>
    </source>
</evidence>
<sequence length="324" mass="37367">MLLQLVVANNGTTNINWFEQNIIDANYERSWIFFGWCYLHELITGRRGVVSFQGDQGTYYFISTTSASLTLPLPNNEISNQLNYIFSQCAWYMTAFIIELLALLSCMLLYVLEKLSPGIYKKIGRSLLVIRRGTVLWLLNTSQLELIKVGVGVRFTSSALPWISVLLKSSELLWLLHHPAIHIILYNKEHYPCLAYHFNLKPAKTSSLHSINPPTLGLSVPVHTSKLFDRLLFVRQLLNEYCTTKNLLSLLLNSTAYYMLDFKYWRKDGQVYINRASEFLAGLVSVRWTGVLYIFDTKRWCFVTNIPLTNNNETRLAKAIFLED</sequence>
<accession>A0A1V9ZYQ6</accession>
<feature type="transmembrane region" description="Helical" evidence="1">
    <location>
        <begin position="90"/>
        <end position="112"/>
    </location>
</feature>
<gene>
    <name evidence="2" type="ORF">THRCLA_21228</name>
</gene>
<evidence type="ECO:0000256" key="1">
    <source>
        <dbReference type="SAM" id="Phobius"/>
    </source>
</evidence>
<name>A0A1V9ZYQ6_9STRA</name>
<keyword evidence="1" id="KW-1133">Transmembrane helix</keyword>
<protein>
    <submittedName>
        <fullName evidence="2">Uncharacterized protein</fullName>
    </submittedName>
</protein>
<evidence type="ECO:0000313" key="2">
    <source>
        <dbReference type="EMBL" id="OQS03148.1"/>
    </source>
</evidence>
<dbReference type="EMBL" id="JNBS01000981">
    <property type="protein sequence ID" value="OQS03148.1"/>
    <property type="molecule type" value="Genomic_DNA"/>
</dbReference>
<organism evidence="2 3">
    <name type="scientific">Thraustotheca clavata</name>
    <dbReference type="NCBI Taxonomy" id="74557"/>
    <lineage>
        <taxon>Eukaryota</taxon>
        <taxon>Sar</taxon>
        <taxon>Stramenopiles</taxon>
        <taxon>Oomycota</taxon>
        <taxon>Saprolegniomycetes</taxon>
        <taxon>Saprolegniales</taxon>
        <taxon>Achlyaceae</taxon>
        <taxon>Thraustotheca</taxon>
    </lineage>
</organism>
<comment type="caution">
    <text evidence="2">The sequence shown here is derived from an EMBL/GenBank/DDBJ whole genome shotgun (WGS) entry which is preliminary data.</text>
</comment>
<dbReference type="AlphaFoldDB" id="A0A1V9ZYQ6"/>
<keyword evidence="1" id="KW-0472">Membrane</keyword>
<dbReference type="Proteomes" id="UP000243217">
    <property type="component" value="Unassembled WGS sequence"/>
</dbReference>
<keyword evidence="1" id="KW-0812">Transmembrane</keyword>